<reference evidence="2 3" key="1">
    <citation type="submission" date="2015-10" db="EMBL/GenBank/DDBJ databases">
        <title>Draft genome sequence of Streptomyces griseorubiginosus DSM 40469, type strain for the species Streptomyces griseorubiginosus.</title>
        <authorList>
            <person name="Ruckert C."/>
            <person name="Winkler A."/>
            <person name="Kalinowski J."/>
            <person name="Kampfer P."/>
            <person name="Glaeser S."/>
        </authorList>
    </citation>
    <scope>NUCLEOTIDE SEQUENCE [LARGE SCALE GENOMIC DNA]</scope>
    <source>
        <strain evidence="2 3">DSM 40469</strain>
    </source>
</reference>
<feature type="transmembrane region" description="Helical" evidence="1">
    <location>
        <begin position="60"/>
        <end position="82"/>
    </location>
</feature>
<gene>
    <name evidence="2" type="ORF">AQJ54_16690</name>
</gene>
<comment type="caution">
    <text evidence="2">The sequence shown here is derived from an EMBL/GenBank/DDBJ whole genome shotgun (WGS) entry which is preliminary data.</text>
</comment>
<dbReference type="Proteomes" id="UP000054375">
    <property type="component" value="Unassembled WGS sequence"/>
</dbReference>
<proteinExistence type="predicted"/>
<name>A0A124HY54_9ACTN</name>
<keyword evidence="3" id="KW-1185">Reference proteome</keyword>
<keyword evidence="1" id="KW-1133">Transmembrane helix</keyword>
<evidence type="ECO:0000256" key="1">
    <source>
        <dbReference type="SAM" id="Phobius"/>
    </source>
</evidence>
<protein>
    <submittedName>
        <fullName evidence="2">Uncharacterized protein</fullName>
    </submittedName>
</protein>
<evidence type="ECO:0000313" key="3">
    <source>
        <dbReference type="Proteomes" id="UP000054375"/>
    </source>
</evidence>
<dbReference type="AlphaFoldDB" id="A0A124HY54"/>
<accession>A0A124HY54</accession>
<organism evidence="2 3">
    <name type="scientific">Streptomyces griseorubiginosus</name>
    <dbReference type="NCBI Taxonomy" id="67304"/>
    <lineage>
        <taxon>Bacteria</taxon>
        <taxon>Bacillati</taxon>
        <taxon>Actinomycetota</taxon>
        <taxon>Actinomycetes</taxon>
        <taxon>Kitasatosporales</taxon>
        <taxon>Streptomycetaceae</taxon>
        <taxon>Streptomyces</taxon>
    </lineage>
</organism>
<feature type="transmembrane region" description="Helical" evidence="1">
    <location>
        <begin position="24"/>
        <end position="48"/>
    </location>
</feature>
<keyword evidence="1" id="KW-0812">Transmembrane</keyword>
<evidence type="ECO:0000313" key="2">
    <source>
        <dbReference type="EMBL" id="KUN66839.1"/>
    </source>
</evidence>
<dbReference type="EMBL" id="LMWV01000014">
    <property type="protein sequence ID" value="KUN66839.1"/>
    <property type="molecule type" value="Genomic_DNA"/>
</dbReference>
<sequence>MSDTLGATSPPGVAEVGRLLKRNYLLLIQGVVLRLVVFGALCAAPVVLSKTGTWDSPVLSVLSVAGVMGFVLMTYRFPFALLSLGRCRRVLREYPLEFRSGMSKKSESRTKYGTVFTVRVKAEERGRSPLLRAADALERHRWPKGAEDGVWFAGDLPFGGVVVVPGSGTLLVVRPEDWDKFAAEREQAGPDRIERARRTRLAKRVR</sequence>
<keyword evidence="1" id="KW-0472">Membrane</keyword>